<dbReference type="Pfam" id="PF09582">
    <property type="entry name" value="AnfO_nitrog"/>
    <property type="match status" value="1"/>
</dbReference>
<dbReference type="EMBL" id="FRDN01000007">
    <property type="protein sequence ID" value="SHN73266.1"/>
    <property type="molecule type" value="Genomic_DNA"/>
</dbReference>
<dbReference type="RefSeq" id="WP_143153454.1">
    <property type="nucleotide sequence ID" value="NZ_FRDN01000007.1"/>
</dbReference>
<evidence type="ECO:0000313" key="2">
    <source>
        <dbReference type="Proteomes" id="UP000184010"/>
    </source>
</evidence>
<reference evidence="2" key="1">
    <citation type="submission" date="2016-12" db="EMBL/GenBank/DDBJ databases">
        <authorList>
            <person name="Varghese N."/>
            <person name="Submissions S."/>
        </authorList>
    </citation>
    <scope>NUCLEOTIDE SEQUENCE [LARGE SCALE GENOMIC DNA]</scope>
    <source>
        <strain evidence="2">DSM 11544</strain>
    </source>
</reference>
<gene>
    <name evidence="1" type="ORF">SAMN02745215_02434</name>
</gene>
<dbReference type="AlphaFoldDB" id="A0A1M7TRH1"/>
<sequence>MKIAVLVNETGVTAGFSEKAELYIYERTGDTWVADQKFDWTPGNHESMAGLRFRLSQMVHWLGDCKVIAAGPTHGFYRVIFEGFGVALWMIEGRPQDFIPQIEHFYCYRQEDRDGTSELIQPIAGKAGYYSVDLRDVMAHNKPLNSREVLIPFFKEAAFARLEITCSHIPKWFEKELPLHKLQMDVETRNNGMKVHVYPV</sequence>
<protein>
    <submittedName>
        <fullName evidence="1">Fe-only nitrogenase accessory protein AnfO</fullName>
    </submittedName>
</protein>
<accession>A0A1M7TRH1</accession>
<dbReference type="STRING" id="1121395.SAMN02745215_02434"/>
<evidence type="ECO:0000313" key="1">
    <source>
        <dbReference type="EMBL" id="SHN73266.1"/>
    </source>
</evidence>
<dbReference type="Proteomes" id="UP000184010">
    <property type="component" value="Unassembled WGS sequence"/>
</dbReference>
<proteinExistence type="predicted"/>
<name>A0A1M7TRH1_9FIRM</name>
<keyword evidence="2" id="KW-1185">Reference proteome</keyword>
<dbReference type="InterPro" id="IPR014287">
    <property type="entry name" value="Nase_Fe-Fe_AnfO"/>
</dbReference>
<organism evidence="1 2">
    <name type="scientific">Desulfitobacterium chlororespirans DSM 11544</name>
    <dbReference type="NCBI Taxonomy" id="1121395"/>
    <lineage>
        <taxon>Bacteria</taxon>
        <taxon>Bacillati</taxon>
        <taxon>Bacillota</taxon>
        <taxon>Clostridia</taxon>
        <taxon>Eubacteriales</taxon>
        <taxon>Desulfitobacteriaceae</taxon>
        <taxon>Desulfitobacterium</taxon>
    </lineage>
</organism>